<sequence>MGGWLEMEGREERLGSSGCCRMCMTTWNKESFKLPSYLPFFPLVMSGKHRGRPCDEEVAAIGLSVLRLESLCTSTIAGLRTPSNVFTVVRRTATSISCPQLCRSTRLGRRVVLFLERGKVDRRWPVGNRGLRGTVGIQRLLPHVYDYLE</sequence>
<name>A0AAV7LGW8_PLEWA</name>
<reference evidence="1" key="1">
    <citation type="journal article" date="2022" name="bioRxiv">
        <title>Sequencing and chromosome-scale assembly of the giantPleurodeles waltlgenome.</title>
        <authorList>
            <person name="Brown T."/>
            <person name="Elewa A."/>
            <person name="Iarovenko S."/>
            <person name="Subramanian E."/>
            <person name="Araus A.J."/>
            <person name="Petzold A."/>
            <person name="Susuki M."/>
            <person name="Suzuki K.-i.T."/>
            <person name="Hayashi T."/>
            <person name="Toyoda A."/>
            <person name="Oliveira C."/>
            <person name="Osipova E."/>
            <person name="Leigh N.D."/>
            <person name="Simon A."/>
            <person name="Yun M.H."/>
        </authorList>
    </citation>
    <scope>NUCLEOTIDE SEQUENCE</scope>
    <source>
        <strain evidence="1">20211129_DDA</strain>
        <tissue evidence="1">Liver</tissue>
    </source>
</reference>
<dbReference type="Proteomes" id="UP001066276">
    <property type="component" value="Chromosome 11"/>
</dbReference>
<keyword evidence="2" id="KW-1185">Reference proteome</keyword>
<accession>A0AAV7LGW8</accession>
<dbReference type="EMBL" id="JANPWB010000015">
    <property type="protein sequence ID" value="KAJ1089642.1"/>
    <property type="molecule type" value="Genomic_DNA"/>
</dbReference>
<organism evidence="1 2">
    <name type="scientific">Pleurodeles waltl</name>
    <name type="common">Iberian ribbed newt</name>
    <dbReference type="NCBI Taxonomy" id="8319"/>
    <lineage>
        <taxon>Eukaryota</taxon>
        <taxon>Metazoa</taxon>
        <taxon>Chordata</taxon>
        <taxon>Craniata</taxon>
        <taxon>Vertebrata</taxon>
        <taxon>Euteleostomi</taxon>
        <taxon>Amphibia</taxon>
        <taxon>Batrachia</taxon>
        <taxon>Caudata</taxon>
        <taxon>Salamandroidea</taxon>
        <taxon>Salamandridae</taxon>
        <taxon>Pleurodelinae</taxon>
        <taxon>Pleurodeles</taxon>
    </lineage>
</organism>
<evidence type="ECO:0000313" key="1">
    <source>
        <dbReference type="EMBL" id="KAJ1089642.1"/>
    </source>
</evidence>
<evidence type="ECO:0000313" key="2">
    <source>
        <dbReference type="Proteomes" id="UP001066276"/>
    </source>
</evidence>
<proteinExistence type="predicted"/>
<dbReference type="AlphaFoldDB" id="A0AAV7LGW8"/>
<gene>
    <name evidence="1" type="ORF">NDU88_002791</name>
</gene>
<protein>
    <submittedName>
        <fullName evidence="1">Uncharacterized protein</fullName>
    </submittedName>
</protein>
<comment type="caution">
    <text evidence="1">The sequence shown here is derived from an EMBL/GenBank/DDBJ whole genome shotgun (WGS) entry which is preliminary data.</text>
</comment>